<dbReference type="EMBL" id="JACLAN010000022">
    <property type="protein sequence ID" value="MBC8674498.1"/>
    <property type="molecule type" value="Genomic_DNA"/>
</dbReference>
<sequence>MASATLSAANVQAQFNPAFGADRAGSIGYSLALTGTNVASGLYAVDPAAANGKVPPSCSIRWATSSPAAPVGWTTSL</sequence>
<organism evidence="1">
    <name type="scientific">Aeromonas hydrophila</name>
    <dbReference type="NCBI Taxonomy" id="644"/>
    <lineage>
        <taxon>Bacteria</taxon>
        <taxon>Pseudomonadati</taxon>
        <taxon>Pseudomonadota</taxon>
        <taxon>Gammaproteobacteria</taxon>
        <taxon>Aeromonadales</taxon>
        <taxon>Aeromonadaceae</taxon>
        <taxon>Aeromonas</taxon>
    </lineage>
</organism>
<dbReference type="AlphaFoldDB" id="A0A926IYV6"/>
<accession>A0A926IYV6</accession>
<name>A0A926IYV6_AERHY</name>
<evidence type="ECO:0000313" key="1">
    <source>
        <dbReference type="EMBL" id="MBC8674498.1"/>
    </source>
</evidence>
<reference evidence="1" key="1">
    <citation type="submission" date="2020-07" db="EMBL/GenBank/DDBJ databases">
        <title>Carbapenem Resistant Aeromonas hydrophila Carrying blacphA7 Isolated from Two Solid Organ Transplant Patients.</title>
        <authorList>
            <person name="Hilt E."/>
            <person name="Fitzwater S.P."/>
            <person name="Ward K."/>
            <person name="De St Maurice A."/>
            <person name="Chandrasekaran S."/>
            <person name="Garner O.B."/>
            <person name="Yang S."/>
        </authorList>
    </citation>
    <scope>NUCLEOTIDE SEQUENCE</scope>
    <source>
        <strain evidence="1">B-1</strain>
    </source>
</reference>
<proteinExistence type="predicted"/>
<protein>
    <submittedName>
        <fullName evidence="1">Uncharacterized protein</fullName>
    </submittedName>
</protein>
<gene>
    <name evidence="1" type="ORF">H2136_23905</name>
</gene>
<comment type="caution">
    <text evidence="1">The sequence shown here is derived from an EMBL/GenBank/DDBJ whole genome shotgun (WGS) entry which is preliminary data.</text>
</comment>